<dbReference type="EMBL" id="UINC01106544">
    <property type="protein sequence ID" value="SVC71287.1"/>
    <property type="molecule type" value="Genomic_DNA"/>
</dbReference>
<reference evidence="1" key="1">
    <citation type="submission" date="2018-05" db="EMBL/GenBank/DDBJ databases">
        <authorList>
            <person name="Lanie J.A."/>
            <person name="Ng W.-L."/>
            <person name="Kazmierczak K.M."/>
            <person name="Andrzejewski T.M."/>
            <person name="Davidsen T.M."/>
            <person name="Wayne K.J."/>
            <person name="Tettelin H."/>
            <person name="Glass J.I."/>
            <person name="Rusch D."/>
            <person name="Podicherti R."/>
            <person name="Tsui H.-C.T."/>
            <person name="Winkler M.E."/>
        </authorList>
    </citation>
    <scope>NUCLEOTIDE SEQUENCE</scope>
</reference>
<accession>A0A382PEL3</accession>
<evidence type="ECO:0000313" key="1">
    <source>
        <dbReference type="EMBL" id="SVC71287.1"/>
    </source>
</evidence>
<sequence>NTMHIGAIAHFQINTALHKIENIEITQPITECEVEYLIWPERNPDTQMSNIVEARYGKEYTLEPQPNKRYKLTIIP</sequence>
<dbReference type="AlphaFoldDB" id="A0A382PEL3"/>
<name>A0A382PEL3_9ZZZZ</name>
<gene>
    <name evidence="1" type="ORF">METZ01_LOCUS324141</name>
</gene>
<feature type="non-terminal residue" evidence="1">
    <location>
        <position position="1"/>
    </location>
</feature>
<organism evidence="1">
    <name type="scientific">marine metagenome</name>
    <dbReference type="NCBI Taxonomy" id="408172"/>
    <lineage>
        <taxon>unclassified sequences</taxon>
        <taxon>metagenomes</taxon>
        <taxon>ecological metagenomes</taxon>
    </lineage>
</organism>
<proteinExistence type="predicted"/>
<protein>
    <submittedName>
        <fullName evidence="1">Uncharacterized protein</fullName>
    </submittedName>
</protein>